<sequence>MKTVISAVIGFLFLASGIAWAEEQKKPAEDTYEYDNIVANLSGVGAPFISGDYIVFTAENNARNIGIAFDFENFKKIHYFNLQKRTNYEGEVTSTWFFYIVKKPKKTRQVSYRLIIDGLWTPDPNNERTVFDEKEGITLSQVIIPTEDPAITEVLPNGLTHFVCFAKPGQNVRIGGTFTNWDSWIYSMREVIPGRYEIDIPLQTGLYYYAYYIGMTQFIDETNPDRGYSTDGKVVSCITVK</sequence>
<name>H7EH56_9SPIR</name>
<reference evidence="2 3" key="1">
    <citation type="submission" date="2011-09" db="EMBL/GenBank/DDBJ databases">
        <title>The draft genome of Treponema saccharophilum DSM 2985.</title>
        <authorList>
            <consortium name="US DOE Joint Genome Institute (JGI-PGF)"/>
            <person name="Lucas S."/>
            <person name="Copeland A."/>
            <person name="Lapidus A."/>
            <person name="Glavina del Rio T."/>
            <person name="Dalin E."/>
            <person name="Tice H."/>
            <person name="Bruce D."/>
            <person name="Goodwin L."/>
            <person name="Pitluck S."/>
            <person name="Peters L."/>
            <person name="Kyrpides N."/>
            <person name="Mavromatis K."/>
            <person name="Ivanova N."/>
            <person name="Markowitz V."/>
            <person name="Cheng J.-F."/>
            <person name="Hugenholtz P."/>
            <person name="Woyke T."/>
            <person name="Wu D."/>
            <person name="Gronow S."/>
            <person name="Wellnitz S."/>
            <person name="Brambilla E."/>
            <person name="Klenk H.-P."/>
            <person name="Eisen J.A."/>
        </authorList>
    </citation>
    <scope>NUCLEOTIDE SEQUENCE [LARGE SCALE GENOMIC DNA]</scope>
    <source>
        <strain evidence="2 3">DSM 2985</strain>
    </source>
</reference>
<dbReference type="RefSeq" id="WP_002701856.1">
    <property type="nucleotide sequence ID" value="NZ_AGRW01000024.1"/>
</dbReference>
<protein>
    <recommendedName>
        <fullName evidence="4">Glycoside hydrolase family 13 domain protein</fullName>
    </recommendedName>
</protein>
<dbReference type="EMBL" id="AGRW01000024">
    <property type="protein sequence ID" value="EIC03055.1"/>
    <property type="molecule type" value="Genomic_DNA"/>
</dbReference>
<keyword evidence="1" id="KW-0732">Signal</keyword>
<dbReference type="Gene3D" id="2.60.40.10">
    <property type="entry name" value="Immunoglobulins"/>
    <property type="match status" value="2"/>
</dbReference>
<comment type="caution">
    <text evidence="2">The sequence shown here is derived from an EMBL/GenBank/DDBJ whole genome shotgun (WGS) entry which is preliminary data.</text>
</comment>
<dbReference type="InterPro" id="IPR013783">
    <property type="entry name" value="Ig-like_fold"/>
</dbReference>
<dbReference type="AlphaFoldDB" id="H7EH56"/>
<keyword evidence="3" id="KW-1185">Reference proteome</keyword>
<proteinExistence type="predicted"/>
<dbReference type="STRING" id="907348.TresaDRAFT_2617"/>
<dbReference type="Proteomes" id="UP000003571">
    <property type="component" value="Unassembled WGS sequence"/>
</dbReference>
<gene>
    <name evidence="2" type="ORF">TresaDRAFT_2617</name>
</gene>
<dbReference type="PATRIC" id="fig|907348.3.peg.113"/>
<evidence type="ECO:0000313" key="2">
    <source>
        <dbReference type="EMBL" id="EIC03055.1"/>
    </source>
</evidence>
<evidence type="ECO:0000313" key="3">
    <source>
        <dbReference type="Proteomes" id="UP000003571"/>
    </source>
</evidence>
<dbReference type="eggNOG" id="COG0296">
    <property type="taxonomic scope" value="Bacteria"/>
</dbReference>
<organism evidence="2 3">
    <name type="scientific">Treponema saccharophilum DSM 2985</name>
    <dbReference type="NCBI Taxonomy" id="907348"/>
    <lineage>
        <taxon>Bacteria</taxon>
        <taxon>Pseudomonadati</taxon>
        <taxon>Spirochaetota</taxon>
        <taxon>Spirochaetia</taxon>
        <taxon>Spirochaetales</taxon>
        <taxon>Treponemataceae</taxon>
        <taxon>Treponema</taxon>
    </lineage>
</organism>
<feature type="chain" id="PRO_5003609672" description="Glycoside hydrolase family 13 domain protein" evidence="1">
    <location>
        <begin position="22"/>
        <end position="241"/>
    </location>
</feature>
<evidence type="ECO:0000256" key="1">
    <source>
        <dbReference type="SAM" id="SignalP"/>
    </source>
</evidence>
<dbReference type="CDD" id="cd02688">
    <property type="entry name" value="E_set"/>
    <property type="match status" value="1"/>
</dbReference>
<feature type="signal peptide" evidence="1">
    <location>
        <begin position="1"/>
        <end position="21"/>
    </location>
</feature>
<accession>H7EH56</accession>
<evidence type="ECO:0008006" key="4">
    <source>
        <dbReference type="Google" id="ProtNLM"/>
    </source>
</evidence>
<dbReference type="SUPFAM" id="SSF81296">
    <property type="entry name" value="E set domains"/>
    <property type="match status" value="2"/>
</dbReference>
<dbReference type="InterPro" id="IPR014756">
    <property type="entry name" value="Ig_E-set"/>
</dbReference>